<feature type="domain" description="Berberine/berberine-like" evidence="1">
    <location>
        <begin position="81"/>
        <end position="123"/>
    </location>
</feature>
<evidence type="ECO:0000313" key="2">
    <source>
        <dbReference type="EMBL" id="RXZ41495.1"/>
    </source>
</evidence>
<keyword evidence="3" id="KW-1185">Reference proteome</keyword>
<sequence length="125" mass="13301">DADTALLSAEIRHLGGAFAPSAALEVAADRGLPIPGAVGGFEAEYLVYGVGIAVPETIEAVVASLGRLLSRIEPWRAPVEYLNFVERRTTGARFFGDEGRLARLRAIKHAVDPTGVIRSNHPVGR</sequence>
<protein>
    <submittedName>
        <fullName evidence="2">FAD-binding oxidoreductase</fullName>
    </submittedName>
</protein>
<dbReference type="Proteomes" id="UP000292881">
    <property type="component" value="Unassembled WGS sequence"/>
</dbReference>
<name>A0A4Q2J4Y7_9MICO</name>
<comment type="caution">
    <text evidence="2">The sequence shown here is derived from an EMBL/GenBank/DDBJ whole genome shotgun (WGS) entry which is preliminary data.</text>
</comment>
<proteinExistence type="predicted"/>
<gene>
    <name evidence="2" type="ORF">ESO86_16425</name>
</gene>
<organism evidence="2 3">
    <name type="scientific">Agromyces binzhouensis</name>
    <dbReference type="NCBI Taxonomy" id="1817495"/>
    <lineage>
        <taxon>Bacteria</taxon>
        <taxon>Bacillati</taxon>
        <taxon>Actinomycetota</taxon>
        <taxon>Actinomycetes</taxon>
        <taxon>Micrococcales</taxon>
        <taxon>Microbacteriaceae</taxon>
        <taxon>Agromyces</taxon>
    </lineage>
</organism>
<dbReference type="EMBL" id="SDPL01000526">
    <property type="protein sequence ID" value="RXZ41495.1"/>
    <property type="molecule type" value="Genomic_DNA"/>
</dbReference>
<reference evidence="2 3" key="1">
    <citation type="submission" date="2019-01" db="EMBL/GenBank/DDBJ databases">
        <authorList>
            <person name="Li J."/>
        </authorList>
    </citation>
    <scope>NUCLEOTIDE SEQUENCE [LARGE SCALE GENOMIC DNA]</scope>
    <source>
        <strain evidence="2 3">CGMCC 4.7180</strain>
    </source>
</reference>
<dbReference type="Pfam" id="PF08031">
    <property type="entry name" value="BBE"/>
    <property type="match status" value="1"/>
</dbReference>
<feature type="non-terminal residue" evidence="2">
    <location>
        <position position="1"/>
    </location>
</feature>
<evidence type="ECO:0000313" key="3">
    <source>
        <dbReference type="Proteomes" id="UP000292881"/>
    </source>
</evidence>
<dbReference type="RefSeq" id="WP_207207195.1">
    <property type="nucleotide sequence ID" value="NZ_SDPL01000526.1"/>
</dbReference>
<dbReference type="InterPro" id="IPR012951">
    <property type="entry name" value="BBE"/>
</dbReference>
<dbReference type="AlphaFoldDB" id="A0A4Q2J4Y7"/>
<dbReference type="GO" id="GO:0050660">
    <property type="term" value="F:flavin adenine dinucleotide binding"/>
    <property type="evidence" value="ECO:0007669"/>
    <property type="project" value="InterPro"/>
</dbReference>
<accession>A0A4Q2J4Y7</accession>
<dbReference type="GO" id="GO:0016491">
    <property type="term" value="F:oxidoreductase activity"/>
    <property type="evidence" value="ECO:0007669"/>
    <property type="project" value="InterPro"/>
</dbReference>
<evidence type="ECO:0000259" key="1">
    <source>
        <dbReference type="Pfam" id="PF08031"/>
    </source>
</evidence>